<evidence type="ECO:0000256" key="2">
    <source>
        <dbReference type="ARBA" id="ARBA00023239"/>
    </source>
</evidence>
<dbReference type="Proteomes" id="UP000249123">
    <property type="component" value="Unassembled WGS sequence"/>
</dbReference>
<dbReference type="NCBIfam" id="TIGR00413">
    <property type="entry name" value="rlpA"/>
    <property type="match status" value="1"/>
</dbReference>
<keyword evidence="3 4" id="KW-0961">Cell wall biogenesis/degradation</keyword>
<dbReference type="SUPFAM" id="SSF50685">
    <property type="entry name" value="Barwin-like endoglucanases"/>
    <property type="match status" value="1"/>
</dbReference>
<evidence type="ECO:0000256" key="6">
    <source>
        <dbReference type="SAM" id="MobiDB-lite"/>
    </source>
</evidence>
<dbReference type="PANTHER" id="PTHR34183:SF1">
    <property type="entry name" value="ENDOLYTIC PEPTIDOGLYCAN TRANSGLYCOSYLASE RLPA"/>
    <property type="match status" value="1"/>
</dbReference>
<protein>
    <recommendedName>
        <fullName evidence="4">Endolytic peptidoglycan transglycosylase RlpA</fullName>
        <ecNumber evidence="4">4.2.2.-</ecNumber>
    </recommendedName>
</protein>
<evidence type="ECO:0000256" key="1">
    <source>
        <dbReference type="ARBA" id="ARBA00022729"/>
    </source>
</evidence>
<keyword evidence="8" id="KW-1185">Reference proteome</keyword>
<feature type="compositionally biased region" description="Low complexity" evidence="6">
    <location>
        <begin position="153"/>
        <end position="175"/>
    </location>
</feature>
<comment type="similarity">
    <text evidence="4 5">Belongs to the RlpA family.</text>
</comment>
<dbReference type="Gene3D" id="2.40.40.10">
    <property type="entry name" value="RlpA-like domain"/>
    <property type="match status" value="1"/>
</dbReference>
<dbReference type="InterPro" id="IPR007730">
    <property type="entry name" value="SPOR-like_dom"/>
</dbReference>
<keyword evidence="1 4" id="KW-0732">Signal</keyword>
<dbReference type="Pfam" id="PF05036">
    <property type="entry name" value="SPOR"/>
    <property type="match status" value="1"/>
</dbReference>
<evidence type="ECO:0000256" key="3">
    <source>
        <dbReference type="ARBA" id="ARBA00023316"/>
    </source>
</evidence>
<keyword evidence="2 4" id="KW-0456">Lyase</keyword>
<comment type="caution">
    <text evidence="7">The sequence shown here is derived from an EMBL/GenBank/DDBJ whole genome shotgun (WGS) entry which is preliminary data.</text>
</comment>
<evidence type="ECO:0000256" key="4">
    <source>
        <dbReference type="HAMAP-Rule" id="MF_02071"/>
    </source>
</evidence>
<dbReference type="GO" id="GO:0042834">
    <property type="term" value="F:peptidoglycan binding"/>
    <property type="evidence" value="ECO:0007669"/>
    <property type="project" value="InterPro"/>
</dbReference>
<reference evidence="7 8" key="1">
    <citation type="submission" date="2013-04" db="EMBL/GenBank/DDBJ databases">
        <title>Hyphomonas sp. T24B3 Genome Sequencing.</title>
        <authorList>
            <person name="Lai Q."/>
            <person name="Shao Z."/>
        </authorList>
    </citation>
    <scope>NUCLEOTIDE SEQUENCE [LARGE SCALE GENOMIC DNA]</scope>
    <source>
        <strain evidence="7 8">T24B3</strain>
    </source>
</reference>
<dbReference type="Gene3D" id="3.30.70.1070">
    <property type="entry name" value="Sporulation related repeat"/>
    <property type="match status" value="1"/>
</dbReference>
<dbReference type="OrthoDB" id="9779128at2"/>
<dbReference type="SUPFAM" id="SSF110997">
    <property type="entry name" value="Sporulation related repeat"/>
    <property type="match status" value="1"/>
</dbReference>
<dbReference type="InterPro" id="IPR009009">
    <property type="entry name" value="RlpA-like_DPBB"/>
</dbReference>
<dbReference type="EC" id="4.2.2.-" evidence="4"/>
<dbReference type="HAMAP" id="MF_02071">
    <property type="entry name" value="RlpA"/>
    <property type="match status" value="1"/>
</dbReference>
<proteinExistence type="inferred from homology"/>
<organism evidence="7 8">
    <name type="scientific">Hyphomonas pacifica</name>
    <dbReference type="NCBI Taxonomy" id="1280941"/>
    <lineage>
        <taxon>Bacteria</taxon>
        <taxon>Pseudomonadati</taxon>
        <taxon>Pseudomonadota</taxon>
        <taxon>Alphaproteobacteria</taxon>
        <taxon>Hyphomonadales</taxon>
        <taxon>Hyphomonadaceae</taxon>
        <taxon>Hyphomonas</taxon>
    </lineage>
</organism>
<comment type="function">
    <text evidence="4">Lytic transglycosylase with a strong preference for naked glycan strands that lack stem peptides.</text>
</comment>
<dbReference type="PROSITE" id="PS51724">
    <property type="entry name" value="SPOR"/>
    <property type="match status" value="1"/>
</dbReference>
<sequence length="417" mass="43785" precursor="true">MFAKPQSRSLHFSSLMAIAMVAFSVAGTAEAGKGSAAPIVYKGQSVGGERISSERETVFISPDQARPDRDKARARIQFNYPGQGTGASTIKTAQPVKREYASISAPLSSMQAPVYDPTVSPKGFDAKAAAAKIVPQQVEPSVEAEALPSLAVPAPGEQGAPQPAQQRAQRQTPATAQAISLDPIPVFDEMGLATTFGDEFEGLPTANGEIFSQNDLVAAHPTLPLPSLVEVINPQTNARVIVRVNDRGPFEEGAMLQLSKRAANELGIGGAGRGNIKLRYLGAAPAIAPGTHRGTPAASYQSVSAEPPQAATPAPVYTYTPVAAEPTPAAAAPSRYQPQTMGDYYVQVGAFSDISNAQDLERRLPAGMATVVVPARVNGADYFRVRVGPFMSRDSADRIQADLRAYGFGTGRVVTAN</sequence>
<feature type="chain" id="PRO_5036530515" description="Endolytic peptidoglycan transglycosylase RlpA" evidence="4">
    <location>
        <begin position="32"/>
        <end position="417"/>
    </location>
</feature>
<dbReference type="PANTHER" id="PTHR34183">
    <property type="entry name" value="ENDOLYTIC PEPTIDOGLYCAN TRANSGLYCOSYLASE RLPA"/>
    <property type="match status" value="1"/>
</dbReference>
<gene>
    <name evidence="4" type="primary">rlpA</name>
    <name evidence="7" type="ORF">HY3_10950</name>
</gene>
<dbReference type="InterPro" id="IPR036908">
    <property type="entry name" value="RlpA-like_sf"/>
</dbReference>
<feature type="signal peptide" evidence="4">
    <location>
        <begin position="1"/>
        <end position="31"/>
    </location>
</feature>
<dbReference type="Pfam" id="PF03330">
    <property type="entry name" value="DPBB_1"/>
    <property type="match status" value="1"/>
</dbReference>
<dbReference type="eggNOG" id="COG3087">
    <property type="taxonomic scope" value="Bacteria"/>
</dbReference>
<dbReference type="EMBL" id="AWFB01000011">
    <property type="protein sequence ID" value="RAN34483.1"/>
    <property type="molecule type" value="Genomic_DNA"/>
</dbReference>
<dbReference type="GO" id="GO:0000270">
    <property type="term" value="P:peptidoglycan metabolic process"/>
    <property type="evidence" value="ECO:0007669"/>
    <property type="project" value="UniProtKB-UniRule"/>
</dbReference>
<accession>A0A062TZ58</accession>
<dbReference type="CDD" id="cd22268">
    <property type="entry name" value="DPBB_RlpA-like"/>
    <property type="match status" value="1"/>
</dbReference>
<dbReference type="eggNOG" id="COG0797">
    <property type="taxonomic scope" value="Bacteria"/>
</dbReference>
<evidence type="ECO:0000313" key="7">
    <source>
        <dbReference type="EMBL" id="RAN34483.1"/>
    </source>
</evidence>
<dbReference type="GO" id="GO:0008932">
    <property type="term" value="F:lytic endotransglycosylase activity"/>
    <property type="evidence" value="ECO:0007669"/>
    <property type="project" value="UniProtKB-UniRule"/>
</dbReference>
<dbReference type="InterPro" id="IPR034718">
    <property type="entry name" value="RlpA"/>
</dbReference>
<dbReference type="STRING" id="1280941.HY2_02680"/>
<evidence type="ECO:0000313" key="8">
    <source>
        <dbReference type="Proteomes" id="UP000249123"/>
    </source>
</evidence>
<dbReference type="GO" id="GO:0071555">
    <property type="term" value="P:cell wall organization"/>
    <property type="evidence" value="ECO:0007669"/>
    <property type="project" value="UniProtKB-KW"/>
</dbReference>
<name>A0A062TZ58_9PROT</name>
<dbReference type="AlphaFoldDB" id="A0A062TZ58"/>
<dbReference type="InterPro" id="IPR036680">
    <property type="entry name" value="SPOR-like_sf"/>
</dbReference>
<feature type="region of interest" description="Disordered" evidence="6">
    <location>
        <begin position="152"/>
        <end position="175"/>
    </location>
</feature>
<evidence type="ECO:0000256" key="5">
    <source>
        <dbReference type="RuleBase" id="RU003495"/>
    </source>
</evidence>
<dbReference type="InterPro" id="IPR012997">
    <property type="entry name" value="RplA"/>
</dbReference>